<feature type="transmembrane region" description="Helical" evidence="1">
    <location>
        <begin position="7"/>
        <end position="29"/>
    </location>
</feature>
<dbReference type="RefSeq" id="WP_163940769.1">
    <property type="nucleotide sequence ID" value="NZ_JAAIKC010000001.1"/>
</dbReference>
<keyword evidence="1" id="KW-0812">Transmembrane</keyword>
<evidence type="ECO:0000256" key="1">
    <source>
        <dbReference type="SAM" id="Phobius"/>
    </source>
</evidence>
<name>A0A6G3ZRY9_9BACL</name>
<dbReference type="EMBL" id="JAAIKC010000001">
    <property type="protein sequence ID" value="NEW04902.1"/>
    <property type="molecule type" value="Genomic_DNA"/>
</dbReference>
<sequence>MKKFNIVFGIFSLLFALAFYTVSIMWIGMSRFDASEAPPGDITDQAKTHLLISYPAYFLLILSVIYVAMLLPYRPFWNNKKNALAYYILLITSEGILMASALYYFLWFT</sequence>
<organism evidence="2">
    <name type="scientific">Paenibacillus sp. SYP-B3998</name>
    <dbReference type="NCBI Taxonomy" id="2678564"/>
    <lineage>
        <taxon>Bacteria</taxon>
        <taxon>Bacillati</taxon>
        <taxon>Bacillota</taxon>
        <taxon>Bacilli</taxon>
        <taxon>Bacillales</taxon>
        <taxon>Paenibacillaceae</taxon>
        <taxon>Paenibacillus</taxon>
    </lineage>
</organism>
<proteinExistence type="predicted"/>
<evidence type="ECO:0000313" key="2">
    <source>
        <dbReference type="EMBL" id="NEW04902.1"/>
    </source>
</evidence>
<protein>
    <submittedName>
        <fullName evidence="2">Uncharacterized protein</fullName>
    </submittedName>
</protein>
<feature type="transmembrane region" description="Helical" evidence="1">
    <location>
        <begin position="83"/>
        <end position="106"/>
    </location>
</feature>
<feature type="transmembrane region" description="Helical" evidence="1">
    <location>
        <begin position="49"/>
        <end position="71"/>
    </location>
</feature>
<reference evidence="2" key="1">
    <citation type="submission" date="2020-02" db="EMBL/GenBank/DDBJ databases">
        <authorList>
            <person name="Shen X.-R."/>
            <person name="Zhang Y.-X."/>
        </authorList>
    </citation>
    <scope>NUCLEOTIDE SEQUENCE</scope>
    <source>
        <strain evidence="2">SYP-B3998</strain>
    </source>
</reference>
<dbReference type="AlphaFoldDB" id="A0A6G3ZRY9"/>
<gene>
    <name evidence="2" type="ORF">GK047_02575</name>
</gene>
<comment type="caution">
    <text evidence="2">The sequence shown here is derived from an EMBL/GenBank/DDBJ whole genome shotgun (WGS) entry which is preliminary data.</text>
</comment>
<keyword evidence="1" id="KW-1133">Transmembrane helix</keyword>
<keyword evidence="1" id="KW-0472">Membrane</keyword>
<accession>A0A6G3ZRY9</accession>